<sequence length="506" mass="57312">MTMNNAKHWLWIATTSKDQIVYGCLVFNAEFWSKLAVDISRKSKLMDGNLTVFQALLDSAEALDTKQVLVDSSVLDLTQYGGPCVDLSKGGYRLDDGFGKNSVPVETYLSVNFPELSDERWLETFELLEQELGIKFRYAPAKLGTLEIFQDLRADLPKPLLGFKAGHVEDHDFKNYPDKFNLIKLGKFNEQLNVHVQLKLGDDLVYSKLLKLSSSRQEEFTALPFDRYSMSVFDDQGSLVQLDEHPLITRIPFNMSPMQGTLQIDDTLTRSAQGVSREVGEQASIVKPRSTQRSMVGVNVTEYETHRLRNSTLVDRLFPSSEYDRWFPKGVTEEVGVIRHLNKLLDGGQVKSAIIVDPFFGIDTLKRVITRLESVDVKLTIVTSLCSTDPETNRKTNRLVEDLDQALMELRDRGVPRCCRNLNVVNMTDGNKQAFHDRYLCLSTHDGQREIYLMSNSLNKMAGNWPFCLTKIDAPTTQQVLPYIDGLARGEDVSGATNSEVDYRWP</sequence>
<reference evidence="1 2" key="1">
    <citation type="submission" date="2017-09" db="EMBL/GenBank/DDBJ databases">
        <authorList>
            <person name="Ehlers B."/>
            <person name="Leendertz F.H."/>
        </authorList>
    </citation>
    <scope>NUCLEOTIDE SEQUENCE [LARGE SCALE GENOMIC DNA]</scope>
    <source>
        <strain evidence="1 2">DSM 18289</strain>
    </source>
</reference>
<gene>
    <name evidence="1" type="ORF">SAMN06265368_0972</name>
</gene>
<evidence type="ECO:0000313" key="1">
    <source>
        <dbReference type="EMBL" id="SNZ07449.1"/>
    </source>
</evidence>
<dbReference type="OrthoDB" id="8430433at2"/>
<proteinExistence type="predicted"/>
<dbReference type="EMBL" id="OBEL01000001">
    <property type="protein sequence ID" value="SNZ07449.1"/>
    <property type="molecule type" value="Genomic_DNA"/>
</dbReference>
<name>A0A285NDE0_9HYPH</name>
<protein>
    <submittedName>
        <fullName evidence="1">Uncharacterized protein</fullName>
    </submittedName>
</protein>
<dbReference type="Proteomes" id="UP000219439">
    <property type="component" value="Unassembled WGS sequence"/>
</dbReference>
<organism evidence="1 2">
    <name type="scientific">Cohaesibacter gelatinilyticus</name>
    <dbReference type="NCBI Taxonomy" id="372072"/>
    <lineage>
        <taxon>Bacteria</taxon>
        <taxon>Pseudomonadati</taxon>
        <taxon>Pseudomonadota</taxon>
        <taxon>Alphaproteobacteria</taxon>
        <taxon>Hyphomicrobiales</taxon>
        <taxon>Cohaesibacteraceae</taxon>
    </lineage>
</organism>
<dbReference type="RefSeq" id="WP_097152233.1">
    <property type="nucleotide sequence ID" value="NZ_OBEL01000001.1"/>
</dbReference>
<accession>A0A285NDE0</accession>
<dbReference type="NCBIfam" id="NF040700">
    <property type="entry name" value="VPA1262_N_dom"/>
    <property type="match status" value="1"/>
</dbReference>
<keyword evidence="2" id="KW-1185">Reference proteome</keyword>
<evidence type="ECO:0000313" key="2">
    <source>
        <dbReference type="Proteomes" id="UP000219439"/>
    </source>
</evidence>
<dbReference type="AlphaFoldDB" id="A0A285NDE0"/>